<comment type="caution">
    <text evidence="1">The sequence shown here is derived from an EMBL/GenBank/DDBJ whole genome shotgun (WGS) entry which is preliminary data.</text>
</comment>
<evidence type="ECO:0000313" key="2">
    <source>
        <dbReference type="Proteomes" id="UP000253319"/>
    </source>
</evidence>
<proteinExistence type="predicted"/>
<organism evidence="1 2">
    <name type="scientific">Flavobacterium tibetense</name>
    <dbReference type="NCBI Taxonomy" id="2233533"/>
    <lineage>
        <taxon>Bacteria</taxon>
        <taxon>Pseudomonadati</taxon>
        <taxon>Bacteroidota</taxon>
        <taxon>Flavobacteriia</taxon>
        <taxon>Flavobacteriales</taxon>
        <taxon>Flavobacteriaceae</taxon>
        <taxon>Flavobacterium</taxon>
    </lineage>
</organism>
<accession>A0A365P5P2</accession>
<dbReference type="Proteomes" id="UP000253319">
    <property type="component" value="Unassembled WGS sequence"/>
</dbReference>
<sequence length="230" mass="24576">MKKIVALFIGVLALSSCTQDIKTNDPAFQAKFGDAIWRANDARVFVDENGAMTIVAYTQFEELTLATTSTNPGTYVFGTTNQDNYAAYYFEGQGIIADHETSIFPGPVNKIANIVAGGFNYTNNSDALTTGGSGSGLKLAIEVNNNGTVNEVNVVARGMGYEAGDVVTILGGNGQAKVRILNVQQSNGEITIESVDNGFFTGEFKFTAVDEEGNTVSFSKGEFYRIPLSQ</sequence>
<evidence type="ECO:0000313" key="1">
    <source>
        <dbReference type="EMBL" id="RBA29938.1"/>
    </source>
</evidence>
<dbReference type="AlphaFoldDB" id="A0A365P5P2"/>
<gene>
    <name evidence="1" type="ORF">DPN68_01565</name>
</gene>
<dbReference type="OrthoDB" id="1448607at2"/>
<dbReference type="InterPro" id="IPR046219">
    <property type="entry name" value="DUF6252"/>
</dbReference>
<keyword evidence="2" id="KW-1185">Reference proteome</keyword>
<protein>
    <recommendedName>
        <fullName evidence="3">Lipoprotein</fullName>
    </recommendedName>
</protein>
<dbReference type="RefSeq" id="WP_113987820.1">
    <property type="nucleotide sequence ID" value="NZ_QLST01000001.1"/>
</dbReference>
<reference evidence="1 2" key="1">
    <citation type="submission" date="2018-06" db="EMBL/GenBank/DDBJ databases">
        <title>Flavobacterium tibetense sp. nov., isolated from a wetland YonghuCo on Tibetan Plateau.</title>
        <authorList>
            <person name="Xing P."/>
            <person name="Phurbu D."/>
            <person name="Lu H."/>
        </authorList>
    </citation>
    <scope>NUCLEOTIDE SEQUENCE [LARGE SCALE GENOMIC DNA]</scope>
    <source>
        <strain evidence="1 2">YH5</strain>
    </source>
</reference>
<dbReference type="EMBL" id="QLST01000001">
    <property type="protein sequence ID" value="RBA29938.1"/>
    <property type="molecule type" value="Genomic_DNA"/>
</dbReference>
<name>A0A365P5P2_9FLAO</name>
<evidence type="ECO:0008006" key="3">
    <source>
        <dbReference type="Google" id="ProtNLM"/>
    </source>
</evidence>
<dbReference type="Pfam" id="PF19765">
    <property type="entry name" value="DUF6252"/>
    <property type="match status" value="2"/>
</dbReference>
<dbReference type="PROSITE" id="PS51257">
    <property type="entry name" value="PROKAR_LIPOPROTEIN"/>
    <property type="match status" value="1"/>
</dbReference>